<comment type="caution">
    <text evidence="2">The sequence shown here is derived from an EMBL/GenBank/DDBJ whole genome shotgun (WGS) entry which is preliminary data.</text>
</comment>
<sequence>MNHKLKTKKARKISEYEKGNLVNEHQFPILELPMFLIIVIISKLPLEMIISCRRVCRAFKKFIEDPYFVRTHLNETLSASNTIIVKENHFLSPFFRPYILDIDFTPKKSSRSSDHHCYNKHLISRQSDGVARRDVKCCFLEGNAALISSCNGLICLYSHSPRPTYCICNPISGECTALPHPTFTSDYSYLDNSGFGFCPKTEQYKVIRFMISESTLRIVALVHTLGTRSWRNIGQAPHFVSRLRFDSFLDGKLHWITESHEISDTVYSFDLETEKFKPVPVPAHFSPEYFSKVSWISVGVISGCLCLCYTSSDAYFEVYAMEEYGIRESWIKKFAINIKFYCGLQAVDLQRPIKFLNNGELMFITKFNYLVSYSPQKRTFRDIKSLGKGTAEAIAHVSSFVSLKNHVFQRAIKSVKIKLERPTVVQNVSGIVDSVSI</sequence>
<dbReference type="NCBIfam" id="TIGR01640">
    <property type="entry name" value="F_box_assoc_1"/>
    <property type="match status" value="1"/>
</dbReference>
<proteinExistence type="predicted"/>
<dbReference type="SUPFAM" id="SSF81383">
    <property type="entry name" value="F-box domain"/>
    <property type="match status" value="1"/>
</dbReference>
<feature type="domain" description="F-box" evidence="1">
    <location>
        <begin position="26"/>
        <end position="71"/>
    </location>
</feature>
<name>A0AAD8H5B6_9APIA</name>
<evidence type="ECO:0000313" key="2">
    <source>
        <dbReference type="EMBL" id="KAK1360383.1"/>
    </source>
</evidence>
<protein>
    <submittedName>
        <fullName evidence="2">F-box domain-containing protein</fullName>
    </submittedName>
</protein>
<dbReference type="InterPro" id="IPR036047">
    <property type="entry name" value="F-box-like_dom_sf"/>
</dbReference>
<evidence type="ECO:0000313" key="3">
    <source>
        <dbReference type="Proteomes" id="UP001237642"/>
    </source>
</evidence>
<dbReference type="InterPro" id="IPR013187">
    <property type="entry name" value="F-box-assoc_dom_typ3"/>
</dbReference>
<dbReference type="PANTHER" id="PTHR31672:SF13">
    <property type="entry name" value="F-BOX PROTEIN CPR30-LIKE"/>
    <property type="match status" value="1"/>
</dbReference>
<dbReference type="EMBL" id="JAUIZM010000010">
    <property type="protein sequence ID" value="KAK1360383.1"/>
    <property type="molecule type" value="Genomic_DNA"/>
</dbReference>
<dbReference type="PANTHER" id="PTHR31672">
    <property type="entry name" value="BNACNNG10540D PROTEIN"/>
    <property type="match status" value="1"/>
</dbReference>
<dbReference type="AlphaFoldDB" id="A0AAD8H5B6"/>
<dbReference type="Pfam" id="PF00646">
    <property type="entry name" value="F-box"/>
    <property type="match status" value="1"/>
</dbReference>
<dbReference type="InterPro" id="IPR017451">
    <property type="entry name" value="F-box-assoc_interact_dom"/>
</dbReference>
<dbReference type="InterPro" id="IPR050796">
    <property type="entry name" value="SCF_F-box_component"/>
</dbReference>
<dbReference type="Proteomes" id="UP001237642">
    <property type="component" value="Unassembled WGS sequence"/>
</dbReference>
<dbReference type="Pfam" id="PF08268">
    <property type="entry name" value="FBA_3"/>
    <property type="match status" value="1"/>
</dbReference>
<reference evidence="2" key="1">
    <citation type="submission" date="2023-02" db="EMBL/GenBank/DDBJ databases">
        <title>Genome of toxic invasive species Heracleum sosnowskyi carries increased number of genes despite the absence of recent whole-genome duplications.</title>
        <authorList>
            <person name="Schelkunov M."/>
            <person name="Shtratnikova V."/>
            <person name="Makarenko M."/>
            <person name="Klepikova A."/>
            <person name="Omelchenko D."/>
            <person name="Novikova G."/>
            <person name="Obukhova E."/>
            <person name="Bogdanov V."/>
            <person name="Penin A."/>
            <person name="Logacheva M."/>
        </authorList>
    </citation>
    <scope>NUCLEOTIDE SEQUENCE</scope>
    <source>
        <strain evidence="2">Hsosn_3</strain>
        <tissue evidence="2">Leaf</tissue>
    </source>
</reference>
<organism evidence="2 3">
    <name type="scientific">Heracleum sosnowskyi</name>
    <dbReference type="NCBI Taxonomy" id="360622"/>
    <lineage>
        <taxon>Eukaryota</taxon>
        <taxon>Viridiplantae</taxon>
        <taxon>Streptophyta</taxon>
        <taxon>Embryophyta</taxon>
        <taxon>Tracheophyta</taxon>
        <taxon>Spermatophyta</taxon>
        <taxon>Magnoliopsida</taxon>
        <taxon>eudicotyledons</taxon>
        <taxon>Gunneridae</taxon>
        <taxon>Pentapetalae</taxon>
        <taxon>asterids</taxon>
        <taxon>campanulids</taxon>
        <taxon>Apiales</taxon>
        <taxon>Apiaceae</taxon>
        <taxon>Apioideae</taxon>
        <taxon>apioid superclade</taxon>
        <taxon>Tordylieae</taxon>
        <taxon>Tordyliinae</taxon>
        <taxon>Heracleum</taxon>
    </lineage>
</organism>
<dbReference type="Gene3D" id="1.20.1280.50">
    <property type="match status" value="1"/>
</dbReference>
<evidence type="ECO:0000259" key="1">
    <source>
        <dbReference type="PROSITE" id="PS50181"/>
    </source>
</evidence>
<dbReference type="PROSITE" id="PS50181">
    <property type="entry name" value="FBOX"/>
    <property type="match status" value="1"/>
</dbReference>
<gene>
    <name evidence="2" type="ORF">POM88_044857</name>
</gene>
<reference evidence="2" key="2">
    <citation type="submission" date="2023-05" db="EMBL/GenBank/DDBJ databases">
        <authorList>
            <person name="Schelkunov M.I."/>
        </authorList>
    </citation>
    <scope>NUCLEOTIDE SEQUENCE</scope>
    <source>
        <strain evidence="2">Hsosn_3</strain>
        <tissue evidence="2">Leaf</tissue>
    </source>
</reference>
<accession>A0AAD8H5B6</accession>
<keyword evidence="3" id="KW-1185">Reference proteome</keyword>
<dbReference type="InterPro" id="IPR001810">
    <property type="entry name" value="F-box_dom"/>
</dbReference>